<name>A0A5B9QCH5_9BACT</name>
<dbReference type="SFLD" id="SFLDG01129">
    <property type="entry name" value="C1.5:_HAD__Beta-PGM__Phosphata"/>
    <property type="match status" value="1"/>
</dbReference>
<comment type="similarity">
    <text evidence="3">Belongs to the HAD-like hydrolase superfamily. CbbY/CbbZ/Gph/YieH family.</text>
</comment>
<dbReference type="EMBL" id="CP042913">
    <property type="protein sequence ID" value="QEG35172.1"/>
    <property type="molecule type" value="Genomic_DNA"/>
</dbReference>
<evidence type="ECO:0000256" key="1">
    <source>
        <dbReference type="ARBA" id="ARBA00000830"/>
    </source>
</evidence>
<proteinExistence type="inferred from homology"/>
<dbReference type="Gene3D" id="3.40.50.1000">
    <property type="entry name" value="HAD superfamily/HAD-like"/>
    <property type="match status" value="1"/>
</dbReference>
<gene>
    <name evidence="5" type="primary">gph</name>
    <name evidence="5" type="ORF">Pr1d_24650</name>
</gene>
<dbReference type="EC" id="3.1.3.18" evidence="4"/>
<evidence type="ECO:0000256" key="4">
    <source>
        <dbReference type="ARBA" id="ARBA00013078"/>
    </source>
</evidence>
<keyword evidence="5" id="KW-0378">Hydrolase</keyword>
<dbReference type="RefSeq" id="WP_168205194.1">
    <property type="nucleotide sequence ID" value="NZ_CP042913.1"/>
</dbReference>
<accession>A0A5B9QCH5</accession>
<dbReference type="GO" id="GO:0006281">
    <property type="term" value="P:DNA repair"/>
    <property type="evidence" value="ECO:0007669"/>
    <property type="project" value="TreeGrafter"/>
</dbReference>
<reference evidence="5 6" key="1">
    <citation type="submission" date="2019-08" db="EMBL/GenBank/DDBJ databases">
        <title>Deep-cultivation of Planctomycetes and their phenomic and genomic characterization uncovers novel biology.</title>
        <authorList>
            <person name="Wiegand S."/>
            <person name="Jogler M."/>
            <person name="Boedeker C."/>
            <person name="Pinto D."/>
            <person name="Vollmers J."/>
            <person name="Rivas-Marin E."/>
            <person name="Kohn T."/>
            <person name="Peeters S.H."/>
            <person name="Heuer A."/>
            <person name="Rast P."/>
            <person name="Oberbeckmann S."/>
            <person name="Bunk B."/>
            <person name="Jeske O."/>
            <person name="Meyerdierks A."/>
            <person name="Storesund J.E."/>
            <person name="Kallscheuer N."/>
            <person name="Luecker S."/>
            <person name="Lage O.M."/>
            <person name="Pohl T."/>
            <person name="Merkel B.J."/>
            <person name="Hornburger P."/>
            <person name="Mueller R.-W."/>
            <person name="Bruemmer F."/>
            <person name="Labrenz M."/>
            <person name="Spormann A.M."/>
            <person name="Op den Camp H."/>
            <person name="Overmann J."/>
            <person name="Amann R."/>
            <person name="Jetten M.S.M."/>
            <person name="Mascher T."/>
            <person name="Medema M.H."/>
            <person name="Devos D.P."/>
            <person name="Kaster A.-K."/>
            <person name="Ovreas L."/>
            <person name="Rohde M."/>
            <person name="Galperin M.Y."/>
            <person name="Jogler C."/>
        </authorList>
    </citation>
    <scope>NUCLEOTIDE SEQUENCE [LARGE SCALE GENOMIC DNA]</scope>
    <source>
        <strain evidence="5 6">Pr1d</strain>
    </source>
</reference>
<dbReference type="AlphaFoldDB" id="A0A5B9QCH5"/>
<dbReference type="Gene3D" id="1.10.150.240">
    <property type="entry name" value="Putative phosphatase, domain 2"/>
    <property type="match status" value="1"/>
</dbReference>
<dbReference type="GO" id="GO:0008967">
    <property type="term" value="F:phosphoglycolate phosphatase activity"/>
    <property type="evidence" value="ECO:0007669"/>
    <property type="project" value="UniProtKB-EC"/>
</dbReference>
<dbReference type="KEGG" id="bgok:Pr1d_24650"/>
<dbReference type="SUPFAM" id="SSF56784">
    <property type="entry name" value="HAD-like"/>
    <property type="match status" value="1"/>
</dbReference>
<dbReference type="PANTHER" id="PTHR43434:SF1">
    <property type="entry name" value="PHOSPHOGLYCOLATE PHOSPHATASE"/>
    <property type="match status" value="1"/>
</dbReference>
<dbReference type="InterPro" id="IPR023198">
    <property type="entry name" value="PGP-like_dom2"/>
</dbReference>
<dbReference type="PANTHER" id="PTHR43434">
    <property type="entry name" value="PHOSPHOGLYCOLATE PHOSPHATASE"/>
    <property type="match status" value="1"/>
</dbReference>
<evidence type="ECO:0000256" key="2">
    <source>
        <dbReference type="ARBA" id="ARBA00004818"/>
    </source>
</evidence>
<organism evidence="5 6">
    <name type="scientific">Bythopirellula goksoeyrii</name>
    <dbReference type="NCBI Taxonomy" id="1400387"/>
    <lineage>
        <taxon>Bacteria</taxon>
        <taxon>Pseudomonadati</taxon>
        <taxon>Planctomycetota</taxon>
        <taxon>Planctomycetia</taxon>
        <taxon>Pirellulales</taxon>
        <taxon>Lacipirellulaceae</taxon>
        <taxon>Bythopirellula</taxon>
    </lineage>
</organism>
<dbReference type="GO" id="GO:0005829">
    <property type="term" value="C:cytosol"/>
    <property type="evidence" value="ECO:0007669"/>
    <property type="project" value="TreeGrafter"/>
</dbReference>
<comment type="pathway">
    <text evidence="2">Organic acid metabolism; glycolate biosynthesis; glycolate from 2-phosphoglycolate: step 1/1.</text>
</comment>
<evidence type="ECO:0000313" key="6">
    <source>
        <dbReference type="Proteomes" id="UP000323917"/>
    </source>
</evidence>
<dbReference type="Pfam" id="PF13419">
    <property type="entry name" value="HAD_2"/>
    <property type="match status" value="1"/>
</dbReference>
<dbReference type="InterPro" id="IPR036412">
    <property type="entry name" value="HAD-like_sf"/>
</dbReference>
<dbReference type="InterPro" id="IPR050155">
    <property type="entry name" value="HAD-like_hydrolase_sf"/>
</dbReference>
<dbReference type="SFLD" id="SFLDS00003">
    <property type="entry name" value="Haloacid_Dehalogenase"/>
    <property type="match status" value="1"/>
</dbReference>
<comment type="catalytic activity">
    <reaction evidence="1">
        <text>2-phosphoglycolate + H2O = glycolate + phosphate</text>
        <dbReference type="Rhea" id="RHEA:14369"/>
        <dbReference type="ChEBI" id="CHEBI:15377"/>
        <dbReference type="ChEBI" id="CHEBI:29805"/>
        <dbReference type="ChEBI" id="CHEBI:43474"/>
        <dbReference type="ChEBI" id="CHEBI:58033"/>
        <dbReference type="EC" id="3.1.3.18"/>
    </reaction>
</comment>
<evidence type="ECO:0000256" key="3">
    <source>
        <dbReference type="ARBA" id="ARBA00006171"/>
    </source>
</evidence>
<dbReference type="InterPro" id="IPR041492">
    <property type="entry name" value="HAD_2"/>
</dbReference>
<dbReference type="Proteomes" id="UP000323917">
    <property type="component" value="Chromosome"/>
</dbReference>
<sequence>MATVLFDIDGTLIHTAGAGHRAFADTFRTLFGIEKISSDVRFAGRSDRAIAEELMATHGVASSSENWLRFVKAFVPRLEEVLPQCQGTVLPGVVELLDRLKESEQTAIGLLTGNIAAGAQAKLSHYRLWDRFAFGGYGDDWVNRNDIAAAALAASRTYVAQSQDARSGKTNGESQRVIVIGDTPADVECARSIGAVAVAVLTGGVPREVLVATEPDLLLDDLSEIDDILVQINSVTA</sequence>
<dbReference type="InterPro" id="IPR023214">
    <property type="entry name" value="HAD_sf"/>
</dbReference>
<protein>
    <recommendedName>
        <fullName evidence="4">phosphoglycolate phosphatase</fullName>
        <ecNumber evidence="4">3.1.3.18</ecNumber>
    </recommendedName>
</protein>
<keyword evidence="6" id="KW-1185">Reference proteome</keyword>
<evidence type="ECO:0000313" key="5">
    <source>
        <dbReference type="EMBL" id="QEG35172.1"/>
    </source>
</evidence>